<dbReference type="InterPro" id="IPR025587">
    <property type="entry name" value="DUF4351"/>
</dbReference>
<dbReference type="Proteomes" id="UP000316473">
    <property type="component" value="Chromosome"/>
</dbReference>
<dbReference type="Pfam" id="PF04754">
    <property type="entry name" value="Transposase_31"/>
    <property type="match status" value="1"/>
</dbReference>
<gene>
    <name evidence="3" type="ORF">Nstercoris_00472</name>
</gene>
<evidence type="ECO:0008006" key="5">
    <source>
        <dbReference type="Google" id="ProtNLM"/>
    </source>
</evidence>
<keyword evidence="4" id="KW-1185">Reference proteome</keyword>
<evidence type="ECO:0000259" key="2">
    <source>
        <dbReference type="Pfam" id="PF14261"/>
    </source>
</evidence>
<dbReference type="PANTHER" id="PTHR34611">
    <property type="match status" value="1"/>
</dbReference>
<dbReference type="InterPro" id="IPR051699">
    <property type="entry name" value="Rpn/YhgA-like_nuclease"/>
</dbReference>
<protein>
    <recommendedName>
        <fullName evidence="5">Transposase (putative) YhgA-like domain-containing protein</fullName>
    </recommendedName>
</protein>
<dbReference type="KEGG" id="nst:Nstercoris_00472"/>
<dbReference type="PANTHER" id="PTHR34611:SF2">
    <property type="entry name" value="INACTIVE RECOMBINATION-PROMOTING NUCLEASE-LIKE PROTEIN RPNE-RELATED"/>
    <property type="match status" value="1"/>
</dbReference>
<feature type="domain" description="DUF4351" evidence="2">
    <location>
        <begin position="275"/>
        <end position="328"/>
    </location>
</feature>
<accession>A0A4Y1YMJ1</accession>
<evidence type="ECO:0000313" key="3">
    <source>
        <dbReference type="EMBL" id="BBL34241.1"/>
    </source>
</evidence>
<evidence type="ECO:0000313" key="4">
    <source>
        <dbReference type="Proteomes" id="UP000316473"/>
    </source>
</evidence>
<evidence type="ECO:0000259" key="1">
    <source>
        <dbReference type="Pfam" id="PF04754"/>
    </source>
</evidence>
<reference evidence="3 4" key="1">
    <citation type="submission" date="2019-06" db="EMBL/GenBank/DDBJ databases">
        <title>Nitrosomonas stercoris KYUHI-S whole genome shotgun sequence.</title>
        <authorList>
            <person name="Nakagawa T."/>
            <person name="Tsuchiya Y."/>
            <person name="Takahashi R."/>
        </authorList>
    </citation>
    <scope>NUCLEOTIDE SEQUENCE [LARGE SCALE GENOMIC DNA]</scope>
    <source>
        <strain evidence="3 4">KYUHI-S</strain>
    </source>
</reference>
<proteinExistence type="predicted"/>
<organism evidence="3 4">
    <name type="scientific">Nitrosomonas stercoris</name>
    <dbReference type="NCBI Taxonomy" id="1444684"/>
    <lineage>
        <taxon>Bacteria</taxon>
        <taxon>Pseudomonadati</taxon>
        <taxon>Pseudomonadota</taxon>
        <taxon>Betaproteobacteria</taxon>
        <taxon>Nitrosomonadales</taxon>
        <taxon>Nitrosomonadaceae</taxon>
        <taxon>Nitrosomonas</taxon>
    </lineage>
</organism>
<dbReference type="Pfam" id="PF14261">
    <property type="entry name" value="DUF4351"/>
    <property type="match status" value="1"/>
</dbReference>
<name>A0A4Y1YMJ1_9PROT</name>
<dbReference type="EMBL" id="AP019755">
    <property type="protein sequence ID" value="BBL34241.1"/>
    <property type="molecule type" value="Genomic_DNA"/>
</dbReference>
<sequence>MDDHDHSYKLLFTHPEMVADLLRGFVKEDWIEELDFSTLEKASGSYVSDDLRDRHDDIIWRIRWKNVQGNHQNSAWLYVYLLIEFQSSVDWFMAVRIMTYVGLLYQDLIRSKAVKTNEPLPPVLPIVLYNGDPRWQAPADIADLITPAPGGLERYRPHLHYLLLDEGSYHEHELAELRNLAAALFRLENSRTPEDVQQVLQALIAWLQSPQQSNLRRAFTIWLKRVFLPGRMPTVAFDEIQDLQEVHTMLSERVKDWTKNWKQQGIEEGLQKGRQEGLQEGKMDLLLRLLEWRFGAVSEAISTRVKQANSPTLELWSKRILTAQTIEEVFAD</sequence>
<dbReference type="AlphaFoldDB" id="A0A4Y1YMJ1"/>
<dbReference type="InterPro" id="IPR006842">
    <property type="entry name" value="Transposase_31"/>
</dbReference>
<feature type="domain" description="Transposase (putative) YhgA-like" evidence="1">
    <location>
        <begin position="3"/>
        <end position="213"/>
    </location>
</feature>